<evidence type="ECO:0000313" key="3">
    <source>
        <dbReference type="Proteomes" id="UP000265520"/>
    </source>
</evidence>
<proteinExistence type="predicted"/>
<evidence type="ECO:0000313" key="2">
    <source>
        <dbReference type="EMBL" id="MCI62546.1"/>
    </source>
</evidence>
<organism evidence="2 3">
    <name type="scientific">Trifolium medium</name>
    <dbReference type="NCBI Taxonomy" id="97028"/>
    <lineage>
        <taxon>Eukaryota</taxon>
        <taxon>Viridiplantae</taxon>
        <taxon>Streptophyta</taxon>
        <taxon>Embryophyta</taxon>
        <taxon>Tracheophyta</taxon>
        <taxon>Spermatophyta</taxon>
        <taxon>Magnoliopsida</taxon>
        <taxon>eudicotyledons</taxon>
        <taxon>Gunneridae</taxon>
        <taxon>Pentapetalae</taxon>
        <taxon>rosids</taxon>
        <taxon>fabids</taxon>
        <taxon>Fabales</taxon>
        <taxon>Fabaceae</taxon>
        <taxon>Papilionoideae</taxon>
        <taxon>50 kb inversion clade</taxon>
        <taxon>NPAAA clade</taxon>
        <taxon>Hologalegina</taxon>
        <taxon>IRL clade</taxon>
        <taxon>Trifolieae</taxon>
        <taxon>Trifolium</taxon>
    </lineage>
</organism>
<keyword evidence="3" id="KW-1185">Reference proteome</keyword>
<feature type="compositionally biased region" description="Gly residues" evidence="1">
    <location>
        <begin position="63"/>
        <end position="74"/>
    </location>
</feature>
<sequence length="74" mass="7967">MQQQQQEEEKEEAFFFADACHVPPSAATTTTAPLQIMKHHQHGHFPAAADPSRRHSHSLSEIGGTGAGPGSYQG</sequence>
<protein>
    <submittedName>
        <fullName evidence="2">Uncharacterized protein</fullName>
    </submittedName>
</protein>
<feature type="region of interest" description="Disordered" evidence="1">
    <location>
        <begin position="41"/>
        <end position="74"/>
    </location>
</feature>
<comment type="caution">
    <text evidence="2">The sequence shown here is derived from an EMBL/GenBank/DDBJ whole genome shotgun (WGS) entry which is preliminary data.</text>
</comment>
<dbReference type="Proteomes" id="UP000265520">
    <property type="component" value="Unassembled WGS sequence"/>
</dbReference>
<reference evidence="2 3" key="1">
    <citation type="journal article" date="2018" name="Front. Plant Sci.">
        <title>Red Clover (Trifolium pratense) and Zigzag Clover (T. medium) - A Picture of Genomic Similarities and Differences.</title>
        <authorList>
            <person name="Dluhosova J."/>
            <person name="Istvanek J."/>
            <person name="Nedelnik J."/>
            <person name="Repkova J."/>
        </authorList>
    </citation>
    <scope>NUCLEOTIDE SEQUENCE [LARGE SCALE GENOMIC DNA]</scope>
    <source>
        <strain evidence="3">cv. 10/8</strain>
        <tissue evidence="2">Leaf</tissue>
    </source>
</reference>
<name>A0A392TR08_9FABA</name>
<dbReference type="AlphaFoldDB" id="A0A392TR08"/>
<feature type="non-terminal residue" evidence="2">
    <location>
        <position position="74"/>
    </location>
</feature>
<accession>A0A392TR08</accession>
<evidence type="ECO:0000256" key="1">
    <source>
        <dbReference type="SAM" id="MobiDB-lite"/>
    </source>
</evidence>
<dbReference type="EMBL" id="LXQA010620650">
    <property type="protein sequence ID" value="MCI62546.1"/>
    <property type="molecule type" value="Genomic_DNA"/>
</dbReference>